<dbReference type="SMART" id="SM00751">
    <property type="entry name" value="BSD"/>
    <property type="match status" value="1"/>
</dbReference>
<evidence type="ECO:0000256" key="1">
    <source>
        <dbReference type="SAM" id="MobiDB-lite"/>
    </source>
</evidence>
<dbReference type="OrthoDB" id="47923at2759"/>
<dbReference type="AlphaFoldDB" id="A0A8J4T016"/>
<keyword evidence="4" id="KW-1185">Reference proteome</keyword>
<dbReference type="PANTHER" id="PTHR16019">
    <property type="entry name" value="SYNAPSE-ASSOCIATED PROTEIN"/>
    <property type="match status" value="1"/>
</dbReference>
<dbReference type="SUPFAM" id="SSF140383">
    <property type="entry name" value="BSD domain-like"/>
    <property type="match status" value="1"/>
</dbReference>
<name>A0A8J4T016_9TREM</name>
<dbReference type="Pfam" id="PF03909">
    <property type="entry name" value="BSD"/>
    <property type="match status" value="1"/>
</dbReference>
<gene>
    <name evidence="3" type="ORF">PHET_05423</name>
</gene>
<dbReference type="EMBL" id="LUCH01002803">
    <property type="protein sequence ID" value="KAF5400955.1"/>
    <property type="molecule type" value="Genomic_DNA"/>
</dbReference>
<evidence type="ECO:0000259" key="2">
    <source>
        <dbReference type="PROSITE" id="PS50858"/>
    </source>
</evidence>
<dbReference type="PROSITE" id="PS50858">
    <property type="entry name" value="BSD"/>
    <property type="match status" value="1"/>
</dbReference>
<organism evidence="3 4">
    <name type="scientific">Paragonimus heterotremus</name>
    <dbReference type="NCBI Taxonomy" id="100268"/>
    <lineage>
        <taxon>Eukaryota</taxon>
        <taxon>Metazoa</taxon>
        <taxon>Spiralia</taxon>
        <taxon>Lophotrochozoa</taxon>
        <taxon>Platyhelminthes</taxon>
        <taxon>Trematoda</taxon>
        <taxon>Digenea</taxon>
        <taxon>Plagiorchiida</taxon>
        <taxon>Troglotremata</taxon>
        <taxon>Troglotrematidae</taxon>
        <taxon>Paragonimus</taxon>
    </lineage>
</organism>
<feature type="compositionally biased region" description="Polar residues" evidence="1">
    <location>
        <begin position="289"/>
        <end position="300"/>
    </location>
</feature>
<reference evidence="3" key="1">
    <citation type="submission" date="2019-05" db="EMBL/GenBank/DDBJ databases">
        <title>Annotation for the trematode Paragonimus heterotremus.</title>
        <authorList>
            <person name="Choi Y.-J."/>
        </authorList>
    </citation>
    <scope>NUCLEOTIDE SEQUENCE</scope>
    <source>
        <strain evidence="3">LC</strain>
    </source>
</reference>
<dbReference type="PANTHER" id="PTHR16019:SF6">
    <property type="entry name" value="SYNAPSE-ASSOCIATED PROTEIN 1"/>
    <property type="match status" value="1"/>
</dbReference>
<dbReference type="GO" id="GO:0038203">
    <property type="term" value="P:TORC2 signaling"/>
    <property type="evidence" value="ECO:0007669"/>
    <property type="project" value="TreeGrafter"/>
</dbReference>
<dbReference type="GO" id="GO:0005794">
    <property type="term" value="C:Golgi apparatus"/>
    <property type="evidence" value="ECO:0007669"/>
    <property type="project" value="TreeGrafter"/>
</dbReference>
<dbReference type="Proteomes" id="UP000748531">
    <property type="component" value="Unassembled WGS sequence"/>
</dbReference>
<comment type="caution">
    <text evidence="3">The sequence shown here is derived from an EMBL/GenBank/DDBJ whole genome shotgun (WGS) entry which is preliminary data.</text>
</comment>
<dbReference type="InterPro" id="IPR035925">
    <property type="entry name" value="BSD_dom_sf"/>
</dbReference>
<feature type="region of interest" description="Disordered" evidence="1">
    <location>
        <begin position="279"/>
        <end position="344"/>
    </location>
</feature>
<proteinExistence type="predicted"/>
<dbReference type="GO" id="GO:0005634">
    <property type="term" value="C:nucleus"/>
    <property type="evidence" value="ECO:0007669"/>
    <property type="project" value="TreeGrafter"/>
</dbReference>
<dbReference type="InterPro" id="IPR051494">
    <property type="entry name" value="BSD_domain-containing"/>
</dbReference>
<evidence type="ECO:0000313" key="3">
    <source>
        <dbReference type="EMBL" id="KAF5400955.1"/>
    </source>
</evidence>
<evidence type="ECO:0000313" key="4">
    <source>
        <dbReference type="Proteomes" id="UP000748531"/>
    </source>
</evidence>
<dbReference type="InterPro" id="IPR005607">
    <property type="entry name" value="BSD_dom"/>
</dbReference>
<sequence length="391" mass="43607">MFTAVRSIFSSLTSDTAEEKDQYSEAVIEFTNKHSRDEGVKIAVSSENPTPTQEQDKNAKVSDVLNLKDTLVLAKEWSSHIYKKVIESSESTAHRLTETVKLSEVGVNVKNVIDKVPVLREFQQSQTEFACEQSAKSPLSTSNISPCPTILPWHPDSSGLTDPEVTAKLRSRILALSLQPNTFLLAPPKEAQIDETTINCSSPETVQLALALLREDPNLEAMRYKLVPSRISEDVFWRNYFYRVSVVRQSFQLSLMTGSADADDDPDFVCVEKAAAWNELSPPEKSTENKQAQATSTTPPRTKDGIKKSVKPPEVSNRKIKSKQEDRSSLNGSQTDQTKDLTVEQQLEAELAREVDEMVLVPSATTHIATDELERELELELLAELDRAKSK</sequence>
<accession>A0A8J4T016</accession>
<dbReference type="GO" id="GO:0048172">
    <property type="term" value="P:regulation of short-term neuronal synaptic plasticity"/>
    <property type="evidence" value="ECO:0007669"/>
    <property type="project" value="TreeGrafter"/>
</dbReference>
<protein>
    <submittedName>
        <fullName evidence="3">Synapse-associated protein</fullName>
    </submittedName>
</protein>
<feature type="domain" description="BSD" evidence="2">
    <location>
        <begin position="204"/>
        <end position="248"/>
    </location>
</feature>
<dbReference type="Gene3D" id="1.10.3970.10">
    <property type="entry name" value="BSD domain"/>
    <property type="match status" value="1"/>
</dbReference>